<reference evidence="1" key="1">
    <citation type="submission" date="2019-05" db="EMBL/GenBank/DDBJ databases">
        <title>Metatranscriptomic reconstruction reveals RNA viruses with the potential to shape carbon cycling in soil.</title>
        <authorList>
            <person name="Starr E.P."/>
            <person name="Nuccio E."/>
            <person name="Pett-Ridge J."/>
            <person name="Banfield J.F."/>
            <person name="Firestone M.K."/>
        </authorList>
    </citation>
    <scope>NUCLEOTIDE SEQUENCE</scope>
    <source>
        <strain evidence="1">H4_Rhizo_Litter_21_scaffold_572</strain>
    </source>
</reference>
<gene>
    <name evidence="1" type="ORF">H4RhizoLitter21572_000002</name>
</gene>
<protein>
    <submittedName>
        <fullName evidence="1">Uncharacterized protein</fullName>
    </submittedName>
</protein>
<proteinExistence type="predicted"/>
<dbReference type="EMBL" id="MN034712">
    <property type="protein sequence ID" value="QDH89241.1"/>
    <property type="molecule type" value="Genomic_RNA"/>
</dbReference>
<name>A0A514D6J5_9VIRU</name>
<sequence>MLTDPQSITINGSAISLPRVSVGDLTATYQSADGSTAIRISHTASGRERSLVRLDQNKIGADPFLSTVSKTYLESIYLVIDRPLNGAGFTDTETSQAIAGFLAYCSVAGFADKVIGFQS</sequence>
<accession>A0A514D6J5</accession>
<organism evidence="1">
    <name type="scientific">Leviviridae sp</name>
    <dbReference type="NCBI Taxonomy" id="2027243"/>
    <lineage>
        <taxon>Viruses</taxon>
        <taxon>Riboviria</taxon>
        <taxon>Orthornavirae</taxon>
        <taxon>Lenarviricota</taxon>
        <taxon>Leviviricetes</taxon>
        <taxon>Norzivirales</taxon>
        <taxon>Fiersviridae</taxon>
    </lineage>
</organism>
<evidence type="ECO:0000313" key="1">
    <source>
        <dbReference type="EMBL" id="QDH89241.1"/>
    </source>
</evidence>